<organism evidence="1 2">
    <name type="scientific">Nitzschia inconspicua</name>
    <dbReference type="NCBI Taxonomy" id="303405"/>
    <lineage>
        <taxon>Eukaryota</taxon>
        <taxon>Sar</taxon>
        <taxon>Stramenopiles</taxon>
        <taxon>Ochrophyta</taxon>
        <taxon>Bacillariophyta</taxon>
        <taxon>Bacillariophyceae</taxon>
        <taxon>Bacillariophycidae</taxon>
        <taxon>Bacillariales</taxon>
        <taxon>Bacillariaceae</taxon>
        <taxon>Nitzschia</taxon>
    </lineage>
</organism>
<accession>A0A9K3KPF3</accession>
<keyword evidence="2" id="KW-1185">Reference proteome</keyword>
<proteinExistence type="predicted"/>
<protein>
    <submittedName>
        <fullName evidence="1">Uncharacterized protein</fullName>
    </submittedName>
</protein>
<comment type="caution">
    <text evidence="1">The sequence shown here is derived from an EMBL/GenBank/DDBJ whole genome shotgun (WGS) entry which is preliminary data.</text>
</comment>
<reference evidence="1" key="1">
    <citation type="journal article" date="2021" name="Sci. Rep.">
        <title>Diploid genomic architecture of Nitzschia inconspicua, an elite biomass production diatom.</title>
        <authorList>
            <person name="Oliver A."/>
            <person name="Podell S."/>
            <person name="Pinowska A."/>
            <person name="Traller J.C."/>
            <person name="Smith S.R."/>
            <person name="McClure R."/>
            <person name="Beliaev A."/>
            <person name="Bohutskyi P."/>
            <person name="Hill E.A."/>
            <person name="Rabines A."/>
            <person name="Zheng H."/>
            <person name="Allen L.Z."/>
            <person name="Kuo A."/>
            <person name="Grigoriev I.V."/>
            <person name="Allen A.E."/>
            <person name="Hazlebeck D."/>
            <person name="Allen E.E."/>
        </authorList>
    </citation>
    <scope>NUCLEOTIDE SEQUENCE</scope>
    <source>
        <strain evidence="1">Hildebrandi</strain>
    </source>
</reference>
<evidence type="ECO:0000313" key="1">
    <source>
        <dbReference type="EMBL" id="KAG7347464.1"/>
    </source>
</evidence>
<dbReference type="Proteomes" id="UP000693970">
    <property type="component" value="Unassembled WGS sequence"/>
</dbReference>
<dbReference type="EMBL" id="JAGRRH010000020">
    <property type="protein sequence ID" value="KAG7347464.1"/>
    <property type="molecule type" value="Genomic_DNA"/>
</dbReference>
<evidence type="ECO:0000313" key="2">
    <source>
        <dbReference type="Proteomes" id="UP000693970"/>
    </source>
</evidence>
<dbReference type="AlphaFoldDB" id="A0A9K3KPF3"/>
<reference evidence="1" key="2">
    <citation type="submission" date="2021-04" db="EMBL/GenBank/DDBJ databases">
        <authorList>
            <person name="Podell S."/>
        </authorList>
    </citation>
    <scope>NUCLEOTIDE SEQUENCE</scope>
    <source>
        <strain evidence="1">Hildebrandi</strain>
    </source>
</reference>
<sequence>MMFNDARFIGWSRVQLGGKTRRDNKNKKIRFEGEIRRLSSRNFSTDERSSSKPSNIVVSALCQSTGSYSATLAIVKNNYRSLKNLSTYNIYQTITRSR</sequence>
<gene>
    <name evidence="1" type="ORF">IV203_016169</name>
</gene>
<name>A0A9K3KPF3_9STRA</name>